<evidence type="ECO:0000256" key="1">
    <source>
        <dbReference type="ARBA" id="ARBA00022801"/>
    </source>
</evidence>
<comment type="caution">
    <text evidence="3">The sequence shown here is derived from an EMBL/GenBank/DDBJ whole genome shotgun (WGS) entry which is preliminary data.</text>
</comment>
<dbReference type="InterPro" id="IPR003594">
    <property type="entry name" value="HATPase_dom"/>
</dbReference>
<dbReference type="SMART" id="SM00331">
    <property type="entry name" value="PP2C_SIG"/>
    <property type="match status" value="1"/>
</dbReference>
<evidence type="ECO:0000313" key="4">
    <source>
        <dbReference type="Proteomes" id="UP001597053"/>
    </source>
</evidence>
<protein>
    <submittedName>
        <fullName evidence="3">SpoIIE family protein phosphatase</fullName>
    </submittedName>
</protein>
<keyword evidence="1" id="KW-0378">Hydrolase</keyword>
<sequence>VDGAETDEAALTQLARLVGVRLENAQLFEAEHRVATTLQHSLLPRSLPRLAGAVVASRYLPGTADVEVGGDWYDAIVLNDRELVLVIGDVVGKGVQAAAAMGQLRNALRAYLLEGYDPGESLTRLNRLVASTEDRSLATVFCLLFHPSTGRLRYASAGHPSPLLIRGGGVAFLHDRALGPPVGAVPDGTYRTVEAELPSLRRLLLDTDGLIEDRQVDIDEALVRLCADAARPSEHVADLIDAVLGQADGRPRRDDVAVIALEAAEPYRFSLRLPADPSRLSVLRKRLEDFLVAYGVGETDLFDLTVAISEAAANAIEHPVDPAEPTIGVEVAIEDRTVVATVRDSGRWRESTGAGFRGRGLSLIRALGELSVGRTPTGTEVTLRRRLQG</sequence>
<dbReference type="CDD" id="cd16936">
    <property type="entry name" value="HATPase_RsbW-like"/>
    <property type="match status" value="1"/>
</dbReference>
<dbReference type="EMBL" id="JBHTHM010001402">
    <property type="protein sequence ID" value="MFD0786514.1"/>
    <property type="molecule type" value="Genomic_DNA"/>
</dbReference>
<dbReference type="Pfam" id="PF13581">
    <property type="entry name" value="HATPase_c_2"/>
    <property type="match status" value="1"/>
</dbReference>
<dbReference type="InterPro" id="IPR052016">
    <property type="entry name" value="Bact_Sigma-Reg"/>
</dbReference>
<accession>A0ABW3A7L3</accession>
<reference evidence="4" key="1">
    <citation type="journal article" date="2019" name="Int. J. Syst. Evol. Microbiol.">
        <title>The Global Catalogue of Microorganisms (GCM) 10K type strain sequencing project: providing services to taxonomists for standard genome sequencing and annotation.</title>
        <authorList>
            <consortium name="The Broad Institute Genomics Platform"/>
            <consortium name="The Broad Institute Genome Sequencing Center for Infectious Disease"/>
            <person name="Wu L."/>
            <person name="Ma J."/>
        </authorList>
    </citation>
    <scope>NUCLEOTIDE SEQUENCE [LARGE SCALE GENOMIC DNA]</scope>
    <source>
        <strain evidence="4">JCM 32148</strain>
    </source>
</reference>
<dbReference type="InterPro" id="IPR036457">
    <property type="entry name" value="PPM-type-like_dom_sf"/>
</dbReference>
<name>A0ABW3A7L3_9ACTN</name>
<gene>
    <name evidence="3" type="ORF">ACFQZ8_21655</name>
</gene>
<evidence type="ECO:0000259" key="2">
    <source>
        <dbReference type="SMART" id="SM00331"/>
    </source>
</evidence>
<feature type="domain" description="PPM-type phosphatase" evidence="2">
    <location>
        <begin position="50"/>
        <end position="263"/>
    </location>
</feature>
<feature type="non-terminal residue" evidence="3">
    <location>
        <position position="1"/>
    </location>
</feature>
<dbReference type="InterPro" id="IPR036890">
    <property type="entry name" value="HATPase_C_sf"/>
</dbReference>
<dbReference type="SUPFAM" id="SSF81606">
    <property type="entry name" value="PP2C-like"/>
    <property type="match status" value="1"/>
</dbReference>
<proteinExistence type="predicted"/>
<dbReference type="Proteomes" id="UP001597053">
    <property type="component" value="Unassembled WGS sequence"/>
</dbReference>
<keyword evidence="4" id="KW-1185">Reference proteome</keyword>
<dbReference type="InterPro" id="IPR001932">
    <property type="entry name" value="PPM-type_phosphatase-like_dom"/>
</dbReference>
<dbReference type="SUPFAM" id="SSF55874">
    <property type="entry name" value="ATPase domain of HSP90 chaperone/DNA topoisomerase II/histidine kinase"/>
    <property type="match status" value="1"/>
</dbReference>
<evidence type="ECO:0000313" key="3">
    <source>
        <dbReference type="EMBL" id="MFD0786514.1"/>
    </source>
</evidence>
<organism evidence="3 4">
    <name type="scientific">Micromonospora azadirachtae</name>
    <dbReference type="NCBI Taxonomy" id="1970735"/>
    <lineage>
        <taxon>Bacteria</taxon>
        <taxon>Bacillati</taxon>
        <taxon>Actinomycetota</taxon>
        <taxon>Actinomycetes</taxon>
        <taxon>Micromonosporales</taxon>
        <taxon>Micromonosporaceae</taxon>
        <taxon>Micromonospora</taxon>
    </lineage>
</organism>
<dbReference type="PANTHER" id="PTHR43156:SF2">
    <property type="entry name" value="STAGE II SPORULATION PROTEIN E"/>
    <property type="match status" value="1"/>
</dbReference>
<dbReference type="Gene3D" id="3.60.40.10">
    <property type="entry name" value="PPM-type phosphatase domain"/>
    <property type="match status" value="1"/>
</dbReference>
<dbReference type="PANTHER" id="PTHR43156">
    <property type="entry name" value="STAGE II SPORULATION PROTEIN E-RELATED"/>
    <property type="match status" value="1"/>
</dbReference>
<dbReference type="Gene3D" id="3.30.565.10">
    <property type="entry name" value="Histidine kinase-like ATPase, C-terminal domain"/>
    <property type="match status" value="1"/>
</dbReference>
<dbReference type="Pfam" id="PF07228">
    <property type="entry name" value="SpoIIE"/>
    <property type="match status" value="1"/>
</dbReference>